<dbReference type="Pfam" id="PF04564">
    <property type="entry name" value="U-box"/>
    <property type="match status" value="1"/>
</dbReference>
<dbReference type="GO" id="GO:0004842">
    <property type="term" value="F:ubiquitin-protein transferase activity"/>
    <property type="evidence" value="ECO:0007669"/>
    <property type="project" value="InterPro"/>
</dbReference>
<reference evidence="2 3" key="1">
    <citation type="journal article" date="2011" name="Proc. Natl. Acad. Sci. U.S.A.">
        <title>Niche of harmful alga Aureococcus anophagefferens revealed through ecogenomics.</title>
        <authorList>
            <person name="Gobler C.J."/>
            <person name="Berry D.L."/>
            <person name="Dyhrman S.T."/>
            <person name="Wilhelm S.W."/>
            <person name="Salamov A."/>
            <person name="Lobanov A.V."/>
            <person name="Zhang Y."/>
            <person name="Collier J.L."/>
            <person name="Wurch L.L."/>
            <person name="Kustka A.B."/>
            <person name="Dill B.D."/>
            <person name="Shah M."/>
            <person name="VerBerkmoes N.C."/>
            <person name="Kuo A."/>
            <person name="Terry A."/>
            <person name="Pangilinan J."/>
            <person name="Lindquist E.A."/>
            <person name="Lucas S."/>
            <person name="Paulsen I.T."/>
            <person name="Hattenrath-Lehmann T.K."/>
            <person name="Talmage S.C."/>
            <person name="Walker E.A."/>
            <person name="Koch F."/>
            <person name="Burson A.M."/>
            <person name="Marcoval M.A."/>
            <person name="Tang Y.Z."/>
            <person name="Lecleir G.R."/>
            <person name="Coyne K.J."/>
            <person name="Berg G.M."/>
            <person name="Bertrand E.M."/>
            <person name="Saito M.A."/>
            <person name="Gladyshev V.N."/>
            <person name="Grigoriev I.V."/>
        </authorList>
    </citation>
    <scope>NUCLEOTIDE SEQUENCE [LARGE SCALE GENOMIC DNA]</scope>
    <source>
        <strain evidence="3">CCMP 1984</strain>
    </source>
</reference>
<dbReference type="GeneID" id="20229410"/>
<keyword evidence="3" id="KW-1185">Reference proteome</keyword>
<feature type="non-terminal residue" evidence="2">
    <location>
        <position position="1"/>
    </location>
</feature>
<dbReference type="PROSITE" id="PS51698">
    <property type="entry name" value="U_BOX"/>
    <property type="match status" value="1"/>
</dbReference>
<name>F0Y484_AURAN</name>
<dbReference type="InterPro" id="IPR003613">
    <property type="entry name" value="Ubox_domain"/>
</dbReference>
<evidence type="ECO:0000313" key="2">
    <source>
        <dbReference type="EMBL" id="EGB10077.1"/>
    </source>
</evidence>
<sequence>PDAYVCPITRELMHDPVFASDGHTYERDAIQQWLISHDTSPKTGLILDSKHLVPNFAIRSAI</sequence>
<dbReference type="GO" id="GO:0016567">
    <property type="term" value="P:protein ubiquitination"/>
    <property type="evidence" value="ECO:0007669"/>
    <property type="project" value="InterPro"/>
</dbReference>
<dbReference type="AlphaFoldDB" id="F0Y484"/>
<dbReference type="InterPro" id="IPR052085">
    <property type="entry name" value="WD-SAM-U-box"/>
</dbReference>
<dbReference type="Proteomes" id="UP000002729">
    <property type="component" value="Unassembled WGS sequence"/>
</dbReference>
<dbReference type="RefSeq" id="XP_009034796.1">
    <property type="nucleotide sequence ID" value="XM_009036548.1"/>
</dbReference>
<gene>
    <name evidence="2" type="ORF">AURANDRAFT_9460</name>
</gene>
<dbReference type="InterPro" id="IPR013083">
    <property type="entry name" value="Znf_RING/FYVE/PHD"/>
</dbReference>
<dbReference type="eggNOG" id="ENOG502SDJ3">
    <property type="taxonomic scope" value="Eukaryota"/>
</dbReference>
<dbReference type="OrthoDB" id="10064100at2759"/>
<dbReference type="EMBL" id="GL833124">
    <property type="protein sequence ID" value="EGB10077.1"/>
    <property type="molecule type" value="Genomic_DNA"/>
</dbReference>
<dbReference type="SUPFAM" id="SSF57850">
    <property type="entry name" value="RING/U-box"/>
    <property type="match status" value="1"/>
</dbReference>
<dbReference type="PANTHER" id="PTHR46573">
    <property type="entry name" value="WD REPEAT, SAM AND U-BOX DOMAIN-CONTAINING PROTEIN 1"/>
    <property type="match status" value="1"/>
</dbReference>
<feature type="non-terminal residue" evidence="2">
    <location>
        <position position="62"/>
    </location>
</feature>
<proteinExistence type="predicted"/>
<protein>
    <recommendedName>
        <fullName evidence="1">U-box domain-containing protein</fullName>
    </recommendedName>
</protein>
<evidence type="ECO:0000259" key="1">
    <source>
        <dbReference type="PROSITE" id="PS51698"/>
    </source>
</evidence>
<dbReference type="SMART" id="SM00504">
    <property type="entry name" value="Ubox"/>
    <property type="match status" value="1"/>
</dbReference>
<dbReference type="KEGG" id="aaf:AURANDRAFT_9460"/>
<feature type="domain" description="U-box" evidence="1">
    <location>
        <begin position="1"/>
        <end position="62"/>
    </location>
</feature>
<dbReference type="PANTHER" id="PTHR46573:SF1">
    <property type="entry name" value="WD REPEAT, SAM AND U-BOX DOMAIN-CONTAINING PROTEIN 1"/>
    <property type="match status" value="1"/>
</dbReference>
<accession>F0Y484</accession>
<organism evidence="3">
    <name type="scientific">Aureococcus anophagefferens</name>
    <name type="common">Harmful bloom alga</name>
    <dbReference type="NCBI Taxonomy" id="44056"/>
    <lineage>
        <taxon>Eukaryota</taxon>
        <taxon>Sar</taxon>
        <taxon>Stramenopiles</taxon>
        <taxon>Ochrophyta</taxon>
        <taxon>Pelagophyceae</taxon>
        <taxon>Pelagomonadales</taxon>
        <taxon>Pelagomonadaceae</taxon>
        <taxon>Aureococcus</taxon>
    </lineage>
</organism>
<evidence type="ECO:0000313" key="3">
    <source>
        <dbReference type="Proteomes" id="UP000002729"/>
    </source>
</evidence>
<dbReference type="Gene3D" id="3.30.40.10">
    <property type="entry name" value="Zinc/RING finger domain, C3HC4 (zinc finger)"/>
    <property type="match status" value="1"/>
</dbReference>
<dbReference type="CDD" id="cd16655">
    <property type="entry name" value="RING-Ubox_WDSUB1-like"/>
    <property type="match status" value="1"/>
</dbReference>
<dbReference type="OMA" id="ILEWKEM"/>
<dbReference type="InParanoid" id="F0Y484"/>